<dbReference type="PROSITE" id="PS50082">
    <property type="entry name" value="WD_REPEATS_2"/>
    <property type="match status" value="2"/>
</dbReference>
<evidence type="ECO:0000256" key="3">
    <source>
        <dbReference type="ARBA" id="ARBA00022574"/>
    </source>
</evidence>
<sequence length="792" mass="89444">MASIEQDDLFNVGDDEDMEDEELDVPQQEDYPMEIEEEEEEQPKEDVEMNEGEYDEDQDDDDEGEGEDEDEEEDDEDDENGGEEQEEEEEEDEDEEDEEEEDEEEEEEEEEEREQSTGNVSTAITSPRSKDQDDSKLIVSEEQDQLPSTLIEENKDEDGDILLGQEASETTEKPQSQSQPSSDESKSTKEHTEAEEKKDNKEKPSQLPQPEQKEQKTLPKEDDNTTAPEIIPAKEPEQPSTITLDKQEGSDQQEESNNTTEQAKDKEQLIDDMKESQENLTFRERIIAKARKATEFDIIPQVAIPYTSQCHSLAFTEGPKWILTGGEDGFIRKYDFIASIQGKSPLTMAQKHNLLSDSLTNAGVICSYWENEQPLTRKQLMKQNPKLKDSDFSTGSVSYEPKVNPVYALDAERNGYWCLSGLLSGGISLYTMRYNEGTIHHYFHHGSRENPKRGHNDAVSVLKLNQEQDKFLSGSWDKTIRQWDLNTGKTIIEYAGSSGQISNIQFRPDGLGDIVFTCENQSSPSPPPPPQKEETNSINKENDNDNDDIDSLFGGDDDDDDEDIDMDKSENKPLEESLRKAEESIDTPHNNNPGSSSTTHLNSNIFMSSSIDGTINIWDIRTANPVIRIGVSEGTPPWCMSSSWSNNGDFIYAGRRNSTIEEISIKMPHKKSNSGHHKDTMIPNISKLLQFPKISGPVSALSTMPNDDFLLCGSNDNIRLYNLKLYDDLNNEKFNLKKQATPFLIIPGHHGGMLSSLYVDETGRFMVSSSGYRGWGHGAFTDSVLVYEIDFQ</sequence>
<feature type="compositionally biased region" description="Basic and acidic residues" evidence="10">
    <location>
        <begin position="531"/>
        <end position="543"/>
    </location>
</feature>
<accession>C5MIT3</accession>
<feature type="compositionally biased region" description="Low complexity" evidence="10">
    <location>
        <begin position="173"/>
        <end position="182"/>
    </location>
</feature>
<dbReference type="KEGG" id="ctp:CTRG_05976"/>
<evidence type="ECO:0000256" key="7">
    <source>
        <dbReference type="ARBA" id="ARBA00023242"/>
    </source>
</evidence>
<feature type="domain" description="Transcription factor spt8 beta-propeller" evidence="11">
    <location>
        <begin position="296"/>
        <end position="790"/>
    </location>
</feature>
<dbReference type="GO" id="GO:0010557">
    <property type="term" value="P:positive regulation of macromolecule biosynthetic process"/>
    <property type="evidence" value="ECO:0007669"/>
    <property type="project" value="UniProtKB-ARBA"/>
</dbReference>
<evidence type="ECO:0000256" key="8">
    <source>
        <dbReference type="ARBA" id="ARBA00061203"/>
    </source>
</evidence>
<dbReference type="HOGENOM" id="CLU_010934_2_1_1"/>
<gene>
    <name evidence="12" type="ORF">CTRG_05976</name>
</gene>
<dbReference type="Gene3D" id="2.130.10.10">
    <property type="entry name" value="YVTN repeat-like/Quinoprotein amine dehydrogenase"/>
    <property type="match status" value="2"/>
</dbReference>
<feature type="compositionally biased region" description="Acidic residues" evidence="10">
    <location>
        <begin position="31"/>
        <end position="113"/>
    </location>
</feature>
<dbReference type="InterPro" id="IPR036322">
    <property type="entry name" value="WD40_repeat_dom_sf"/>
</dbReference>
<proteinExistence type="inferred from homology"/>
<evidence type="ECO:0000313" key="13">
    <source>
        <dbReference type="Proteomes" id="UP000002037"/>
    </source>
</evidence>
<dbReference type="GO" id="GO:0005634">
    <property type="term" value="C:nucleus"/>
    <property type="evidence" value="ECO:0007669"/>
    <property type="project" value="UniProtKB-SubCell"/>
</dbReference>
<dbReference type="GeneID" id="8298548"/>
<keyword evidence="7" id="KW-0539">Nucleus</keyword>
<feature type="compositionally biased region" description="Basic and acidic residues" evidence="10">
    <location>
        <begin position="211"/>
        <end position="223"/>
    </location>
</feature>
<dbReference type="GO" id="GO:0006325">
    <property type="term" value="P:chromatin organization"/>
    <property type="evidence" value="ECO:0007669"/>
    <property type="project" value="UniProtKB-ARBA"/>
</dbReference>
<keyword evidence="4" id="KW-0677">Repeat</keyword>
<feature type="region of interest" description="Disordered" evidence="10">
    <location>
        <begin position="1"/>
        <end position="270"/>
    </location>
</feature>
<keyword evidence="13" id="KW-1185">Reference proteome</keyword>
<dbReference type="eggNOG" id="ENOG502QS8F">
    <property type="taxonomic scope" value="Eukaryota"/>
</dbReference>
<dbReference type="GO" id="GO:0000124">
    <property type="term" value="C:SAGA complex"/>
    <property type="evidence" value="ECO:0007669"/>
    <property type="project" value="UniProtKB-ARBA"/>
</dbReference>
<comment type="subcellular location">
    <subcellularLocation>
        <location evidence="1">Nucleus</location>
    </subcellularLocation>
</comment>
<feature type="compositionally biased region" description="Polar residues" evidence="10">
    <location>
        <begin position="587"/>
        <end position="601"/>
    </location>
</feature>
<dbReference type="Pfam" id="PF23798">
    <property type="entry name" value="Beta-prop_SPT8"/>
    <property type="match status" value="1"/>
</dbReference>
<dbReference type="InterPro" id="IPR001680">
    <property type="entry name" value="WD40_rpt"/>
</dbReference>
<feature type="repeat" description="WD" evidence="9">
    <location>
        <begin position="602"/>
        <end position="628"/>
    </location>
</feature>
<feature type="compositionally biased region" description="Acidic residues" evidence="10">
    <location>
        <begin position="1"/>
        <end position="24"/>
    </location>
</feature>
<feature type="compositionally biased region" description="Basic and acidic residues" evidence="10">
    <location>
        <begin position="183"/>
        <end position="204"/>
    </location>
</feature>
<dbReference type="SMART" id="SM00320">
    <property type="entry name" value="WD40"/>
    <property type="match status" value="5"/>
</dbReference>
<feature type="compositionally biased region" description="Basic and acidic residues" evidence="10">
    <location>
        <begin position="566"/>
        <end position="583"/>
    </location>
</feature>
<dbReference type="GO" id="GO:0006357">
    <property type="term" value="P:regulation of transcription by RNA polymerase II"/>
    <property type="evidence" value="ECO:0007669"/>
    <property type="project" value="UniProtKB-ARBA"/>
</dbReference>
<feature type="compositionally biased region" description="Polar residues" evidence="10">
    <location>
        <begin position="116"/>
        <end position="127"/>
    </location>
</feature>
<feature type="region of interest" description="Disordered" evidence="10">
    <location>
        <begin position="514"/>
        <end position="601"/>
    </location>
</feature>
<evidence type="ECO:0000313" key="12">
    <source>
        <dbReference type="EMBL" id="EER30192.1"/>
    </source>
</evidence>
<organism evidence="12 13">
    <name type="scientific">Candida tropicalis (strain ATCC MYA-3404 / T1)</name>
    <name type="common">Yeast</name>
    <dbReference type="NCBI Taxonomy" id="294747"/>
    <lineage>
        <taxon>Eukaryota</taxon>
        <taxon>Fungi</taxon>
        <taxon>Dikarya</taxon>
        <taxon>Ascomycota</taxon>
        <taxon>Saccharomycotina</taxon>
        <taxon>Pichiomycetes</taxon>
        <taxon>Debaryomycetaceae</taxon>
        <taxon>Candida/Lodderomyces clade</taxon>
        <taxon>Candida</taxon>
    </lineage>
</organism>
<evidence type="ECO:0000256" key="5">
    <source>
        <dbReference type="ARBA" id="ARBA00023015"/>
    </source>
</evidence>
<comment type="similarity">
    <text evidence="8">Belongs to the WD repeat SPT8 family.</text>
</comment>
<keyword evidence="5" id="KW-0805">Transcription regulation</keyword>
<name>C5MIT3_CANTT</name>
<keyword evidence="2" id="KW-0597">Phosphoprotein</keyword>
<dbReference type="PANTHER" id="PTHR19848:SF8">
    <property type="entry name" value="F-BOX AND WD REPEAT DOMAIN CONTAINING 7"/>
    <property type="match status" value="1"/>
</dbReference>
<keyword evidence="6" id="KW-0804">Transcription</keyword>
<dbReference type="Proteomes" id="UP000002037">
    <property type="component" value="Unassembled WGS sequence"/>
</dbReference>
<dbReference type="InterPro" id="IPR057544">
    <property type="entry name" value="Beta-prop_SPT8"/>
</dbReference>
<dbReference type="STRING" id="294747.C5MIT3"/>
<reference evidence="12 13" key="1">
    <citation type="journal article" date="2009" name="Nature">
        <title>Evolution of pathogenicity and sexual reproduction in eight Candida genomes.</title>
        <authorList>
            <person name="Butler G."/>
            <person name="Rasmussen M.D."/>
            <person name="Lin M.F."/>
            <person name="Santos M.A."/>
            <person name="Sakthikumar S."/>
            <person name="Munro C.A."/>
            <person name="Rheinbay E."/>
            <person name="Grabherr M."/>
            <person name="Forche A."/>
            <person name="Reedy J.L."/>
            <person name="Agrafioti I."/>
            <person name="Arnaud M.B."/>
            <person name="Bates S."/>
            <person name="Brown A.J."/>
            <person name="Brunke S."/>
            <person name="Costanzo M.C."/>
            <person name="Fitzpatrick D.A."/>
            <person name="de Groot P.W."/>
            <person name="Harris D."/>
            <person name="Hoyer L.L."/>
            <person name="Hube B."/>
            <person name="Klis F.M."/>
            <person name="Kodira C."/>
            <person name="Lennard N."/>
            <person name="Logue M.E."/>
            <person name="Martin R."/>
            <person name="Neiman A.M."/>
            <person name="Nikolaou E."/>
            <person name="Quail M.A."/>
            <person name="Quinn J."/>
            <person name="Santos M.C."/>
            <person name="Schmitzberger F.F."/>
            <person name="Sherlock G."/>
            <person name="Shah P."/>
            <person name="Silverstein K.A."/>
            <person name="Skrzypek M.S."/>
            <person name="Soll D."/>
            <person name="Staggs R."/>
            <person name="Stansfield I."/>
            <person name="Stumpf M.P."/>
            <person name="Sudbery P.E."/>
            <person name="Srikantha T."/>
            <person name="Zeng Q."/>
            <person name="Berman J."/>
            <person name="Berriman M."/>
            <person name="Heitman J."/>
            <person name="Gow N.A."/>
            <person name="Lorenz M.C."/>
            <person name="Birren B.W."/>
            <person name="Kellis M."/>
            <person name="Cuomo C.A."/>
        </authorList>
    </citation>
    <scope>NUCLEOTIDE SEQUENCE [LARGE SCALE GENOMIC DNA]</scope>
    <source>
        <strain evidence="13">ATCC MYA-3404 / T1</strain>
    </source>
</reference>
<keyword evidence="3 9" id="KW-0853">WD repeat</keyword>
<evidence type="ECO:0000256" key="10">
    <source>
        <dbReference type="SAM" id="MobiDB-lite"/>
    </source>
</evidence>
<evidence type="ECO:0000256" key="1">
    <source>
        <dbReference type="ARBA" id="ARBA00004123"/>
    </source>
</evidence>
<dbReference type="OrthoDB" id="10260946at2759"/>
<dbReference type="PROSITE" id="PS50294">
    <property type="entry name" value="WD_REPEATS_REGION"/>
    <property type="match status" value="1"/>
</dbReference>
<dbReference type="EMBL" id="GG692405">
    <property type="protein sequence ID" value="EER30192.1"/>
    <property type="molecule type" value="Genomic_DNA"/>
</dbReference>
<evidence type="ECO:0000256" key="6">
    <source>
        <dbReference type="ARBA" id="ARBA00023163"/>
    </source>
</evidence>
<evidence type="ECO:0000256" key="4">
    <source>
        <dbReference type="ARBA" id="ARBA00022737"/>
    </source>
</evidence>
<dbReference type="VEuPathDB" id="FungiDB:CTRG_05976"/>
<evidence type="ECO:0000259" key="11">
    <source>
        <dbReference type="Pfam" id="PF23798"/>
    </source>
</evidence>
<evidence type="ECO:0000256" key="9">
    <source>
        <dbReference type="PROSITE-ProRule" id="PRU00221"/>
    </source>
</evidence>
<feature type="compositionally biased region" description="Acidic residues" evidence="10">
    <location>
        <begin position="544"/>
        <end position="565"/>
    </location>
</feature>
<dbReference type="SUPFAM" id="SSF50978">
    <property type="entry name" value="WD40 repeat-like"/>
    <property type="match status" value="1"/>
</dbReference>
<protein>
    <recommendedName>
        <fullName evidence="11">Transcription factor spt8 beta-propeller domain-containing protein</fullName>
    </recommendedName>
</protein>
<dbReference type="RefSeq" id="XP_002546498.1">
    <property type="nucleotide sequence ID" value="XM_002546452.1"/>
</dbReference>
<dbReference type="FunFam" id="2.130.10.10:FF:000925">
    <property type="entry name" value="Transcription factor SPT8"/>
    <property type="match status" value="1"/>
</dbReference>
<dbReference type="InterPro" id="IPR015943">
    <property type="entry name" value="WD40/YVTN_repeat-like_dom_sf"/>
</dbReference>
<dbReference type="PANTHER" id="PTHR19848">
    <property type="entry name" value="WD40 REPEAT PROTEIN"/>
    <property type="match status" value="1"/>
</dbReference>
<feature type="repeat" description="WD" evidence="9">
    <location>
        <begin position="452"/>
        <end position="493"/>
    </location>
</feature>
<evidence type="ECO:0000256" key="2">
    <source>
        <dbReference type="ARBA" id="ARBA00022553"/>
    </source>
</evidence>
<dbReference type="AlphaFoldDB" id="C5MIT3"/>